<sequence>MADGCKELDPENDIVFFATVVWKSAHVHRPVLRADGVDRTERETKNAIRGELSLDNGGGLHGMLVGYDGACLDGVGVNDAADFVAKCIDGDLITVPMVDPFNMELSDGQTNSVNVTSVEVFLTKGNNRTKETYGKKNVGVPVLMDSGTASWYLTHKTMPSIRRAFNAKVQPFGQQYFVVDCKYADTKRNGGYIAVEFGVHGTI</sequence>
<accession>A0A9P5BCM9</accession>
<dbReference type="SUPFAM" id="SSF50630">
    <property type="entry name" value="Acid proteases"/>
    <property type="match status" value="1"/>
</dbReference>
<organism evidence="1 2">
    <name type="scientific">Fusarium agapanthi</name>
    <dbReference type="NCBI Taxonomy" id="1803897"/>
    <lineage>
        <taxon>Eukaryota</taxon>
        <taxon>Fungi</taxon>
        <taxon>Dikarya</taxon>
        <taxon>Ascomycota</taxon>
        <taxon>Pezizomycotina</taxon>
        <taxon>Sordariomycetes</taxon>
        <taxon>Hypocreomycetidae</taxon>
        <taxon>Hypocreales</taxon>
        <taxon>Nectriaceae</taxon>
        <taxon>Fusarium</taxon>
        <taxon>Fusarium fujikuroi species complex</taxon>
    </lineage>
</organism>
<dbReference type="InterPro" id="IPR021109">
    <property type="entry name" value="Peptidase_aspartic_dom_sf"/>
</dbReference>
<dbReference type="Gene3D" id="2.40.70.10">
    <property type="entry name" value="Acid Proteases"/>
    <property type="match status" value="1"/>
</dbReference>
<comment type="caution">
    <text evidence="1">The sequence shown here is derived from an EMBL/GenBank/DDBJ whole genome shotgun (WGS) entry which is preliminary data.</text>
</comment>
<dbReference type="OrthoDB" id="771136at2759"/>
<gene>
    <name evidence="1" type="ORF">FAGAP_3933</name>
</gene>
<dbReference type="EMBL" id="LUFC02000228">
    <property type="protein sequence ID" value="KAF4499932.1"/>
    <property type="molecule type" value="Genomic_DNA"/>
</dbReference>
<proteinExistence type="predicted"/>
<evidence type="ECO:0000313" key="2">
    <source>
        <dbReference type="Proteomes" id="UP000737391"/>
    </source>
</evidence>
<dbReference type="Proteomes" id="UP000737391">
    <property type="component" value="Unassembled WGS sequence"/>
</dbReference>
<evidence type="ECO:0000313" key="1">
    <source>
        <dbReference type="EMBL" id="KAF4499932.1"/>
    </source>
</evidence>
<reference evidence="1" key="1">
    <citation type="submission" date="2020-01" db="EMBL/GenBank/DDBJ databases">
        <title>Identification and distribution of gene clusters putatively required for synthesis of sphingolipid metabolism inhibitors in phylogenetically diverse species of the filamentous fungus Fusarium.</title>
        <authorList>
            <person name="Kim H.-S."/>
            <person name="Busman M."/>
            <person name="Brown D.W."/>
            <person name="Divon H."/>
            <person name="Uhlig S."/>
            <person name="Proctor R.H."/>
        </authorList>
    </citation>
    <scope>NUCLEOTIDE SEQUENCE</scope>
    <source>
        <strain evidence="1">NRRL 31653</strain>
    </source>
</reference>
<name>A0A9P5BCM9_9HYPO</name>
<protein>
    <submittedName>
        <fullName evidence="1">Aspartic ase yapsin-6</fullName>
    </submittedName>
</protein>
<keyword evidence="2" id="KW-1185">Reference proteome</keyword>
<dbReference type="AlphaFoldDB" id="A0A9P5BCM9"/>